<dbReference type="Pfam" id="PF00892">
    <property type="entry name" value="EamA"/>
    <property type="match status" value="2"/>
</dbReference>
<feature type="transmembrane region" description="Helical" evidence="6">
    <location>
        <begin position="291"/>
        <end position="311"/>
    </location>
</feature>
<evidence type="ECO:0000313" key="9">
    <source>
        <dbReference type="Proteomes" id="UP000054988"/>
    </source>
</evidence>
<feature type="transmembrane region" description="Helical" evidence="6">
    <location>
        <begin position="323"/>
        <end position="342"/>
    </location>
</feature>
<evidence type="ECO:0000256" key="1">
    <source>
        <dbReference type="ARBA" id="ARBA00004141"/>
    </source>
</evidence>
<evidence type="ECO:0000256" key="4">
    <source>
        <dbReference type="ARBA" id="ARBA00023136"/>
    </source>
</evidence>
<sequence length="446" mass="48257">MPLTNTGYSPLSTTHDSDEQNSNPSNTSCSSFGSCTTTLGNRYLLPVQTFFRVNHGLILVIGSQLFLALVNVAVKKLNTIDPPVPVFELILIRQGVTYAFSMIYMRYTGVPDLLLGPKGVRFLLFLRGFCGFFGVFGIYQALQYLSLSDATVLTFLAPLCTAISGTIFLKEKFVKSQVVAGLLSLFGVVLIARPVSLFGSAAEIMEPGISPEDSSPSEAWDDSATPEQRLLAVGISLLGVLGSTGAYTTIRAIGKRAHHMHSMASFALQCVIVSSAGMLITRTPFIIPTKWLWLVLLIEIGVFGFTAQVLLTMGLQREAAGRATMAIYTQIVFATIFERIWFHTVPSLLSIIGTLIIIGSALYVALTKEREGGSENTAITLERLGGDDADLEEGLLEQSHKESEFKPLFSLEDAQIDHGQKTSSTTASEGRSSNASESASQETSHF</sequence>
<reference evidence="8 9" key="1">
    <citation type="submission" date="2015-12" db="EMBL/GenBank/DDBJ databases">
        <title>Draft genome sequence of Moniliophthora roreri, the causal agent of frosty pod rot of cacao.</title>
        <authorList>
            <person name="Aime M.C."/>
            <person name="Diaz-Valderrama J.R."/>
            <person name="Kijpornyongpan T."/>
            <person name="Phillips-Mora W."/>
        </authorList>
    </citation>
    <scope>NUCLEOTIDE SEQUENCE [LARGE SCALE GENOMIC DNA]</scope>
    <source>
        <strain evidence="8 9">MCA 2952</strain>
    </source>
</reference>
<feature type="transmembrane region" description="Helical" evidence="6">
    <location>
        <begin position="230"/>
        <end position="254"/>
    </location>
</feature>
<keyword evidence="3 6" id="KW-1133">Transmembrane helix</keyword>
<feature type="transmembrane region" description="Helical" evidence="6">
    <location>
        <begin position="266"/>
        <end position="285"/>
    </location>
</feature>
<feature type="region of interest" description="Disordered" evidence="5">
    <location>
        <begin position="1"/>
        <end position="30"/>
    </location>
</feature>
<feature type="transmembrane region" description="Helical" evidence="6">
    <location>
        <begin position="119"/>
        <end position="139"/>
    </location>
</feature>
<evidence type="ECO:0000256" key="3">
    <source>
        <dbReference type="ARBA" id="ARBA00022989"/>
    </source>
</evidence>
<accession>A0A0W0F7P2</accession>
<feature type="region of interest" description="Disordered" evidence="5">
    <location>
        <begin position="417"/>
        <end position="446"/>
    </location>
</feature>
<evidence type="ECO:0000256" key="2">
    <source>
        <dbReference type="ARBA" id="ARBA00022692"/>
    </source>
</evidence>
<dbReference type="Proteomes" id="UP000054988">
    <property type="component" value="Unassembled WGS sequence"/>
</dbReference>
<evidence type="ECO:0000259" key="7">
    <source>
        <dbReference type="Pfam" id="PF00892"/>
    </source>
</evidence>
<evidence type="ECO:0000256" key="6">
    <source>
        <dbReference type="SAM" id="Phobius"/>
    </source>
</evidence>
<feature type="transmembrane region" description="Helical" evidence="6">
    <location>
        <begin position="181"/>
        <end position="202"/>
    </location>
</feature>
<evidence type="ECO:0000256" key="5">
    <source>
        <dbReference type="SAM" id="MobiDB-lite"/>
    </source>
</evidence>
<feature type="domain" description="EamA" evidence="7">
    <location>
        <begin position="56"/>
        <end position="192"/>
    </location>
</feature>
<protein>
    <submittedName>
        <fullName evidence="8">Hypothetical DUF6-domain-containing protein</fullName>
    </submittedName>
</protein>
<gene>
    <name evidence="8" type="ORF">WG66_15082</name>
</gene>
<dbReference type="InterPro" id="IPR000620">
    <property type="entry name" value="EamA_dom"/>
</dbReference>
<feature type="compositionally biased region" description="Polar residues" evidence="5">
    <location>
        <begin position="1"/>
        <end position="14"/>
    </location>
</feature>
<name>A0A0W0F7P2_MONRR</name>
<dbReference type="InterPro" id="IPR037185">
    <property type="entry name" value="EmrE-like"/>
</dbReference>
<dbReference type="EMBL" id="LATX01002238">
    <property type="protein sequence ID" value="KTB32347.1"/>
    <property type="molecule type" value="Genomic_DNA"/>
</dbReference>
<organism evidence="8 9">
    <name type="scientific">Moniliophthora roreri</name>
    <name type="common">Frosty pod rot fungus</name>
    <name type="synonym">Monilia roreri</name>
    <dbReference type="NCBI Taxonomy" id="221103"/>
    <lineage>
        <taxon>Eukaryota</taxon>
        <taxon>Fungi</taxon>
        <taxon>Dikarya</taxon>
        <taxon>Basidiomycota</taxon>
        <taxon>Agaricomycotina</taxon>
        <taxon>Agaricomycetes</taxon>
        <taxon>Agaricomycetidae</taxon>
        <taxon>Agaricales</taxon>
        <taxon>Marasmiineae</taxon>
        <taxon>Marasmiaceae</taxon>
        <taxon>Moniliophthora</taxon>
    </lineage>
</organism>
<feature type="domain" description="EamA" evidence="7">
    <location>
        <begin position="238"/>
        <end position="364"/>
    </location>
</feature>
<dbReference type="eggNOG" id="KOG4510">
    <property type="taxonomic scope" value="Eukaryota"/>
</dbReference>
<keyword evidence="4 6" id="KW-0472">Membrane</keyword>
<comment type="subcellular location">
    <subcellularLocation>
        <location evidence="1">Membrane</location>
        <topology evidence="1">Multi-pass membrane protein</topology>
    </subcellularLocation>
</comment>
<dbReference type="AlphaFoldDB" id="A0A0W0F7P2"/>
<dbReference type="PANTHER" id="PTHR22911:SF6">
    <property type="entry name" value="SOLUTE CARRIER FAMILY 35 MEMBER G1"/>
    <property type="match status" value="1"/>
</dbReference>
<keyword evidence="2 6" id="KW-0812">Transmembrane</keyword>
<feature type="transmembrane region" description="Helical" evidence="6">
    <location>
        <begin position="348"/>
        <end position="366"/>
    </location>
</feature>
<dbReference type="PANTHER" id="PTHR22911">
    <property type="entry name" value="ACYL-MALONYL CONDENSING ENZYME-RELATED"/>
    <property type="match status" value="1"/>
</dbReference>
<feature type="transmembrane region" description="Helical" evidence="6">
    <location>
        <begin position="56"/>
        <end position="74"/>
    </location>
</feature>
<evidence type="ECO:0000313" key="8">
    <source>
        <dbReference type="EMBL" id="KTB32347.1"/>
    </source>
</evidence>
<proteinExistence type="predicted"/>
<feature type="transmembrane region" description="Helical" evidence="6">
    <location>
        <begin position="86"/>
        <end position="107"/>
    </location>
</feature>
<feature type="compositionally biased region" description="Low complexity" evidence="5">
    <location>
        <begin position="21"/>
        <end position="30"/>
    </location>
</feature>
<feature type="compositionally biased region" description="Polar residues" evidence="5">
    <location>
        <begin position="421"/>
        <end position="446"/>
    </location>
</feature>
<feature type="transmembrane region" description="Helical" evidence="6">
    <location>
        <begin position="151"/>
        <end position="169"/>
    </location>
</feature>
<dbReference type="SUPFAM" id="SSF103481">
    <property type="entry name" value="Multidrug resistance efflux transporter EmrE"/>
    <property type="match status" value="2"/>
</dbReference>
<dbReference type="GO" id="GO:0016020">
    <property type="term" value="C:membrane"/>
    <property type="evidence" value="ECO:0007669"/>
    <property type="project" value="UniProtKB-SubCell"/>
</dbReference>
<comment type="caution">
    <text evidence="8">The sequence shown here is derived from an EMBL/GenBank/DDBJ whole genome shotgun (WGS) entry which is preliminary data.</text>
</comment>